<evidence type="ECO:0000313" key="1">
    <source>
        <dbReference type="EMBL" id="CAD7698364.1"/>
    </source>
</evidence>
<sequence>MDLFAPCLLGLGWPDTIDRMNRTDEPVEIAYPARRSASPECVQLLTCCKHTVVKHGCDDNARGRSDCSKDAQSKPVLSAPSASCMFAMTDKIFCLVIAVTNEQALPFILPKGASARLLLLGNGIKEIS</sequence>
<evidence type="ECO:0000313" key="2">
    <source>
        <dbReference type="Proteomes" id="UP000708148"/>
    </source>
</evidence>
<keyword evidence="2" id="KW-1185">Reference proteome</keyword>
<accession>A0A8S1ITV6</accession>
<gene>
    <name evidence="1" type="ORF">OSTQU699_LOCUS3725</name>
</gene>
<proteinExistence type="predicted"/>
<reference evidence="1" key="1">
    <citation type="submission" date="2020-12" db="EMBL/GenBank/DDBJ databases">
        <authorList>
            <person name="Iha C."/>
        </authorList>
    </citation>
    <scope>NUCLEOTIDE SEQUENCE</scope>
</reference>
<name>A0A8S1ITV6_9CHLO</name>
<dbReference type="AlphaFoldDB" id="A0A8S1ITV6"/>
<dbReference type="Proteomes" id="UP000708148">
    <property type="component" value="Unassembled WGS sequence"/>
</dbReference>
<dbReference type="EMBL" id="CAJHUC010000814">
    <property type="protein sequence ID" value="CAD7698364.1"/>
    <property type="molecule type" value="Genomic_DNA"/>
</dbReference>
<protein>
    <submittedName>
        <fullName evidence="1">Uncharacterized protein</fullName>
    </submittedName>
</protein>
<comment type="caution">
    <text evidence="1">The sequence shown here is derived from an EMBL/GenBank/DDBJ whole genome shotgun (WGS) entry which is preliminary data.</text>
</comment>
<organism evidence="1 2">
    <name type="scientific">Ostreobium quekettii</name>
    <dbReference type="NCBI Taxonomy" id="121088"/>
    <lineage>
        <taxon>Eukaryota</taxon>
        <taxon>Viridiplantae</taxon>
        <taxon>Chlorophyta</taxon>
        <taxon>core chlorophytes</taxon>
        <taxon>Ulvophyceae</taxon>
        <taxon>TCBD clade</taxon>
        <taxon>Bryopsidales</taxon>
        <taxon>Ostreobineae</taxon>
        <taxon>Ostreobiaceae</taxon>
        <taxon>Ostreobium</taxon>
    </lineage>
</organism>